<dbReference type="Proteomes" id="UP000320216">
    <property type="component" value="Chromosome"/>
</dbReference>
<sequence length="71" mass="7918">MKSFLWFVVGIGAGFAIAHQVNKTEQGKQFFDELDRKAHDFGAAVSEGYRKREAELRAVIDDAEDTIADLS</sequence>
<dbReference type="EMBL" id="CP042305">
    <property type="protein sequence ID" value="QDZ13847.1"/>
    <property type="molecule type" value="Genomic_DNA"/>
</dbReference>
<dbReference type="KEGG" id="huw:FPZ11_02730"/>
<name>A0A5B8LZQ0_9MICO</name>
<dbReference type="OrthoDB" id="5121327at2"/>
<keyword evidence="2" id="KW-1185">Reference proteome</keyword>
<organism evidence="1 2">
    <name type="scientific">Humibacter ginsenosidimutans</name>
    <dbReference type="NCBI Taxonomy" id="2599293"/>
    <lineage>
        <taxon>Bacteria</taxon>
        <taxon>Bacillati</taxon>
        <taxon>Actinomycetota</taxon>
        <taxon>Actinomycetes</taxon>
        <taxon>Micrococcales</taxon>
        <taxon>Microbacteriaceae</taxon>
        <taxon>Humibacter</taxon>
    </lineage>
</organism>
<accession>A0A5B8LZQ0</accession>
<protein>
    <recommendedName>
        <fullName evidence="3">YtxH domain-containing protein</fullName>
    </recommendedName>
</protein>
<evidence type="ECO:0000313" key="2">
    <source>
        <dbReference type="Proteomes" id="UP000320216"/>
    </source>
</evidence>
<dbReference type="AlphaFoldDB" id="A0A5B8LZQ0"/>
<evidence type="ECO:0008006" key="3">
    <source>
        <dbReference type="Google" id="ProtNLM"/>
    </source>
</evidence>
<dbReference type="RefSeq" id="WP_146318174.1">
    <property type="nucleotide sequence ID" value="NZ_CP042305.1"/>
</dbReference>
<evidence type="ECO:0000313" key="1">
    <source>
        <dbReference type="EMBL" id="QDZ13847.1"/>
    </source>
</evidence>
<reference evidence="1 2" key="1">
    <citation type="submission" date="2019-07" db="EMBL/GenBank/DDBJ databases">
        <title>Full genome sequence of Humibacter sp. WJ7-1.</title>
        <authorList>
            <person name="Im W.-T."/>
        </authorList>
    </citation>
    <scope>NUCLEOTIDE SEQUENCE [LARGE SCALE GENOMIC DNA]</scope>
    <source>
        <strain evidence="1 2">WJ7-1</strain>
    </source>
</reference>
<gene>
    <name evidence="1" type="ORF">FPZ11_02730</name>
</gene>
<proteinExistence type="predicted"/>